<gene>
    <name evidence="6" type="ORF">TBRA_LOCUS4722</name>
</gene>
<feature type="domain" description="RRM" evidence="5">
    <location>
        <begin position="265"/>
        <end position="342"/>
    </location>
</feature>
<feature type="compositionally biased region" description="Pro residues" evidence="4">
    <location>
        <begin position="500"/>
        <end position="515"/>
    </location>
</feature>
<dbReference type="GO" id="GO:0003729">
    <property type="term" value="F:mRNA binding"/>
    <property type="evidence" value="ECO:0007669"/>
    <property type="project" value="TreeGrafter"/>
</dbReference>
<reference evidence="6 7" key="1">
    <citation type="submission" date="2020-02" db="EMBL/GenBank/DDBJ databases">
        <authorList>
            <person name="Ferguson B K."/>
        </authorList>
    </citation>
    <scope>NUCLEOTIDE SEQUENCE [LARGE SCALE GENOMIC DNA]</scope>
</reference>
<evidence type="ECO:0000313" key="7">
    <source>
        <dbReference type="Proteomes" id="UP000479190"/>
    </source>
</evidence>
<evidence type="ECO:0000256" key="4">
    <source>
        <dbReference type="SAM" id="MobiDB-lite"/>
    </source>
</evidence>
<dbReference type="InterPro" id="IPR034131">
    <property type="entry name" value="DAZAP1_RRM2"/>
</dbReference>
<evidence type="ECO:0000256" key="1">
    <source>
        <dbReference type="ARBA" id="ARBA00022737"/>
    </source>
</evidence>
<protein>
    <recommendedName>
        <fullName evidence="5">RRM domain-containing protein</fullName>
    </recommendedName>
</protein>
<dbReference type="InterPro" id="IPR035979">
    <property type="entry name" value="RBD_domain_sf"/>
</dbReference>
<dbReference type="CDD" id="cd12327">
    <property type="entry name" value="RRM2_DAZAP1"/>
    <property type="match status" value="1"/>
</dbReference>
<keyword evidence="7" id="KW-1185">Reference proteome</keyword>
<dbReference type="InterPro" id="IPR012677">
    <property type="entry name" value="Nucleotide-bd_a/b_plait_sf"/>
</dbReference>
<feature type="compositionally biased region" description="Basic residues" evidence="4">
    <location>
        <begin position="133"/>
        <end position="145"/>
    </location>
</feature>
<feature type="compositionally biased region" description="Low complexity" evidence="4">
    <location>
        <begin position="541"/>
        <end position="552"/>
    </location>
</feature>
<dbReference type="OrthoDB" id="1875751at2759"/>
<dbReference type="Pfam" id="PF00076">
    <property type="entry name" value="RRM_1"/>
    <property type="match status" value="2"/>
</dbReference>
<feature type="region of interest" description="Disordered" evidence="4">
    <location>
        <begin position="118"/>
        <end position="162"/>
    </location>
</feature>
<dbReference type="InterPro" id="IPR000504">
    <property type="entry name" value="RRM_dom"/>
</dbReference>
<evidence type="ECO:0000259" key="5">
    <source>
        <dbReference type="PROSITE" id="PS50102"/>
    </source>
</evidence>
<dbReference type="AlphaFoldDB" id="A0A6H5I7V3"/>
<proteinExistence type="predicted"/>
<dbReference type="FunFam" id="3.30.70.330:FF:000351">
    <property type="entry name" value="Heterogeneous nuclear ribonucleoprotein 27C"/>
    <property type="match status" value="1"/>
</dbReference>
<dbReference type="Gene3D" id="3.30.70.330">
    <property type="match status" value="2"/>
</dbReference>
<accession>A0A6H5I7V3</accession>
<evidence type="ECO:0000256" key="2">
    <source>
        <dbReference type="ARBA" id="ARBA00022884"/>
    </source>
</evidence>
<feature type="compositionally biased region" description="Pro residues" evidence="4">
    <location>
        <begin position="428"/>
        <end position="443"/>
    </location>
</feature>
<feature type="compositionally biased region" description="Low complexity" evidence="4">
    <location>
        <begin position="516"/>
        <end position="532"/>
    </location>
</feature>
<dbReference type="FunFam" id="3.30.70.330:FF:000427">
    <property type="entry name" value="Heterogeneous nuclear ribonucleoprotein 27C"/>
    <property type="match status" value="1"/>
</dbReference>
<sequence length="667" mass="72946">MARPRPGSVRRRPKNESCSRWPVLLGSDTRRDNALSFDPPKIESARAPQIRYGIHARLLVRLAAARLLSLQQYRSEKTLSRCWLVGVRIYERTSSRIDGAYAMRREGTARPYYTPIAATAETKKTSQQQQQQQKKKKRRRRRKRKNENESTNKNMDESTRNNKREKDVSIWIDCTKLFVGGLSWETTQENLQRYFSRYGEVIDCVVMKNSESGRSRGFGFVTFSDPSNVGVVLQNGPHQLDGRTIDPKPCNPRTLQKPKRTGGFPKVFLGGLPSNVTETDLRGFFSRFGKVMEVVIMYDQEKKKSRGFGFLSFEDEDAVDRCVGEHFVNLNGKQVEIKRAEPRDSSSKMNDSHPGQWGPPQQGPPMGMAGNMGPMGGPNGQMGGPMMGGPMGPPGNMMQQYQGWGTSPQTGGYASYSAQYNAQGWGAPPGPPQQQQIPPPPPHQWGSSYNVQPAAANQAYGSYGGPTAAASGGYGPAAGTGGAAGGGPGATWNSWNMPQNGPPPGHSSQPPPQPLQPNSSQNSNSNPSGPLGDIYSRQTTGSGAPGSSSSSAKTPDYAGYTGYSNYGDTSYPQRSYGGGESSQEENYLDLNIKIFYLYVPLTKTFPEKVQSTRYCSRHDTSHVGEATASNCQHPSPGRGLLLLLGPKQRAAHLAMTAFLGQLERRLS</sequence>
<evidence type="ECO:0000256" key="3">
    <source>
        <dbReference type="PROSITE-ProRule" id="PRU00176"/>
    </source>
</evidence>
<evidence type="ECO:0000313" key="6">
    <source>
        <dbReference type="EMBL" id="CAB0032796.1"/>
    </source>
</evidence>
<dbReference type="PANTHER" id="PTHR48032">
    <property type="entry name" value="RNA-BINDING PROTEIN MUSASHI HOMOLOG RBP6"/>
    <property type="match status" value="1"/>
</dbReference>
<feature type="domain" description="RRM" evidence="5">
    <location>
        <begin position="175"/>
        <end position="256"/>
    </location>
</feature>
<dbReference type="PANTHER" id="PTHR48032:SF6">
    <property type="entry name" value="RNA-BINDING (RRM_RBD_RNP MOTIFS) FAMILY PROTEIN"/>
    <property type="match status" value="1"/>
</dbReference>
<dbReference type="Proteomes" id="UP000479190">
    <property type="component" value="Unassembled WGS sequence"/>
</dbReference>
<feature type="region of interest" description="Disordered" evidence="4">
    <location>
        <begin position="423"/>
        <end position="449"/>
    </location>
</feature>
<dbReference type="CDD" id="cd12325">
    <property type="entry name" value="RRM1_hnRNPA_hnRNPD_like"/>
    <property type="match status" value="1"/>
</dbReference>
<feature type="compositionally biased region" description="Low complexity" evidence="4">
    <location>
        <begin position="354"/>
        <end position="372"/>
    </location>
</feature>
<dbReference type="SMART" id="SM00360">
    <property type="entry name" value="RRM"/>
    <property type="match status" value="2"/>
</dbReference>
<keyword evidence="2 3" id="KW-0694">RNA-binding</keyword>
<name>A0A6H5I7V3_9HYME</name>
<keyword evidence="1" id="KW-0677">Repeat</keyword>
<dbReference type="EMBL" id="CADCXV010000690">
    <property type="protein sequence ID" value="CAB0032796.1"/>
    <property type="molecule type" value="Genomic_DNA"/>
</dbReference>
<feature type="region of interest" description="Disordered" evidence="4">
    <location>
        <begin position="338"/>
        <end position="373"/>
    </location>
</feature>
<dbReference type="PROSITE" id="PS50102">
    <property type="entry name" value="RRM"/>
    <property type="match status" value="2"/>
</dbReference>
<feature type="compositionally biased region" description="Basic and acidic residues" evidence="4">
    <location>
        <begin position="146"/>
        <end position="162"/>
    </location>
</feature>
<dbReference type="GO" id="GO:0006417">
    <property type="term" value="P:regulation of translation"/>
    <property type="evidence" value="ECO:0007669"/>
    <property type="project" value="TreeGrafter"/>
</dbReference>
<dbReference type="SUPFAM" id="SSF54928">
    <property type="entry name" value="RNA-binding domain, RBD"/>
    <property type="match status" value="2"/>
</dbReference>
<feature type="region of interest" description="Disordered" evidence="4">
    <location>
        <begin position="481"/>
        <end position="556"/>
    </location>
</feature>
<organism evidence="6 7">
    <name type="scientific">Trichogramma brassicae</name>
    <dbReference type="NCBI Taxonomy" id="86971"/>
    <lineage>
        <taxon>Eukaryota</taxon>
        <taxon>Metazoa</taxon>
        <taxon>Ecdysozoa</taxon>
        <taxon>Arthropoda</taxon>
        <taxon>Hexapoda</taxon>
        <taxon>Insecta</taxon>
        <taxon>Pterygota</taxon>
        <taxon>Neoptera</taxon>
        <taxon>Endopterygota</taxon>
        <taxon>Hymenoptera</taxon>
        <taxon>Apocrita</taxon>
        <taxon>Proctotrupomorpha</taxon>
        <taxon>Chalcidoidea</taxon>
        <taxon>Trichogrammatidae</taxon>
        <taxon>Trichogramma</taxon>
    </lineage>
</organism>